<dbReference type="InterPro" id="IPR052712">
    <property type="entry name" value="Acid_resist_chaperone_HdeD"/>
</dbReference>
<keyword evidence="1" id="KW-0812">Transmembrane</keyword>
<feature type="transmembrane region" description="Helical" evidence="1">
    <location>
        <begin position="158"/>
        <end position="178"/>
    </location>
</feature>
<organism evidence="2 3">
    <name type="scientific">Gilvimarinus xylanilyticus</name>
    <dbReference type="NCBI Taxonomy" id="2944139"/>
    <lineage>
        <taxon>Bacteria</taxon>
        <taxon>Pseudomonadati</taxon>
        <taxon>Pseudomonadota</taxon>
        <taxon>Gammaproteobacteria</taxon>
        <taxon>Cellvibrionales</taxon>
        <taxon>Cellvibrionaceae</taxon>
        <taxon>Gilvimarinus</taxon>
    </lineage>
</organism>
<dbReference type="AlphaFoldDB" id="A0A9X2KT25"/>
<dbReference type="PANTHER" id="PTHR34989:SF1">
    <property type="entry name" value="PROTEIN HDED"/>
    <property type="match status" value="1"/>
</dbReference>
<keyword evidence="1" id="KW-0472">Membrane</keyword>
<dbReference type="RefSeq" id="WP_253967754.1">
    <property type="nucleotide sequence ID" value="NZ_JAMFTH010000002.1"/>
</dbReference>
<sequence length="187" mass="20244">MDTAQLPLAQAMAQSWWVLLLRGLFAIIFGLCAWFLPGVSLAVLVIMFGAFSLADGVLGIWMAISGRQQNNHWWMLFLWAVSSLVVGLCALFAPGVTAVVLLLLIAGWSIIVGALQIAAAMRLRQELQGEWRLVLSGALGVLFGIALFAWPAAGILTLLWLIGAFAILIGVLLIVLALKVRSFKFLQ</sequence>
<feature type="transmembrane region" description="Helical" evidence="1">
    <location>
        <begin position="42"/>
        <end position="61"/>
    </location>
</feature>
<keyword evidence="3" id="KW-1185">Reference proteome</keyword>
<comment type="caution">
    <text evidence="2">The sequence shown here is derived from an EMBL/GenBank/DDBJ whole genome shotgun (WGS) entry which is preliminary data.</text>
</comment>
<name>A0A9X2KT25_9GAMM</name>
<feature type="transmembrane region" description="Helical" evidence="1">
    <location>
        <begin position="99"/>
        <end position="121"/>
    </location>
</feature>
<evidence type="ECO:0000256" key="1">
    <source>
        <dbReference type="SAM" id="Phobius"/>
    </source>
</evidence>
<keyword evidence="1" id="KW-1133">Transmembrane helix</keyword>
<protein>
    <submittedName>
        <fullName evidence="2">HdeD family acid-resistance protein</fullName>
    </submittedName>
</protein>
<evidence type="ECO:0000313" key="2">
    <source>
        <dbReference type="EMBL" id="MCP8899456.1"/>
    </source>
</evidence>
<proteinExistence type="predicted"/>
<evidence type="ECO:0000313" key="3">
    <source>
        <dbReference type="Proteomes" id="UP001139319"/>
    </source>
</evidence>
<dbReference type="InterPro" id="IPR005325">
    <property type="entry name" value="DUF308_memb"/>
</dbReference>
<dbReference type="PANTHER" id="PTHR34989">
    <property type="entry name" value="PROTEIN HDED"/>
    <property type="match status" value="1"/>
</dbReference>
<reference evidence="2" key="1">
    <citation type="submission" date="2022-05" db="EMBL/GenBank/DDBJ databases">
        <authorList>
            <person name="Sun H.-N."/>
        </authorList>
    </citation>
    <scope>NUCLEOTIDE SEQUENCE</scope>
    <source>
        <strain evidence="2">HB14</strain>
    </source>
</reference>
<dbReference type="EMBL" id="JAMFTH010000002">
    <property type="protein sequence ID" value="MCP8899456.1"/>
    <property type="molecule type" value="Genomic_DNA"/>
</dbReference>
<dbReference type="Pfam" id="PF03729">
    <property type="entry name" value="DUF308"/>
    <property type="match status" value="2"/>
</dbReference>
<dbReference type="Proteomes" id="UP001139319">
    <property type="component" value="Unassembled WGS sequence"/>
</dbReference>
<dbReference type="GO" id="GO:0005886">
    <property type="term" value="C:plasma membrane"/>
    <property type="evidence" value="ECO:0007669"/>
    <property type="project" value="TreeGrafter"/>
</dbReference>
<feature type="transmembrane region" description="Helical" evidence="1">
    <location>
        <begin position="133"/>
        <end position="152"/>
    </location>
</feature>
<accession>A0A9X2KT25</accession>
<feature type="transmembrane region" description="Helical" evidence="1">
    <location>
        <begin position="73"/>
        <end position="93"/>
    </location>
</feature>
<gene>
    <name evidence="2" type="ORF">M6D89_09120</name>
</gene>
<reference evidence="2" key="2">
    <citation type="submission" date="2023-01" db="EMBL/GenBank/DDBJ databases">
        <title>Gilvimarinus xylanilyticus HB14 isolated from Caulerpa lentillifera aquaculture base in Hainan, China.</title>
        <authorList>
            <person name="Zhang Y.-J."/>
        </authorList>
    </citation>
    <scope>NUCLEOTIDE SEQUENCE</scope>
    <source>
        <strain evidence="2">HB14</strain>
    </source>
</reference>
<feature type="transmembrane region" description="Helical" evidence="1">
    <location>
        <begin position="16"/>
        <end position="36"/>
    </location>
</feature>